<reference evidence="2 3" key="1">
    <citation type="submission" date="2019-03" db="EMBL/GenBank/DDBJ databases">
        <title>First draft genome of Liparis tanakae, snailfish: a comprehensive survey of snailfish specific genes.</title>
        <authorList>
            <person name="Kim W."/>
            <person name="Song I."/>
            <person name="Jeong J.-H."/>
            <person name="Kim D."/>
            <person name="Kim S."/>
            <person name="Ryu S."/>
            <person name="Song J.Y."/>
            <person name="Lee S.K."/>
        </authorList>
    </citation>
    <scope>NUCLEOTIDE SEQUENCE [LARGE SCALE GENOMIC DNA]</scope>
    <source>
        <tissue evidence="2">Muscle</tissue>
    </source>
</reference>
<name>A0A4Z2G152_9TELE</name>
<evidence type="ECO:0000256" key="1">
    <source>
        <dbReference type="SAM" id="MobiDB-lite"/>
    </source>
</evidence>
<sequence>MRAFHGAAFPTCRRDLRQNGVKRDFTKWKGVFRGQNVNPIKSASTPTNSSQRNHRDRFEIKGERRHAGKDGEEQLHEITCLLYSAVGTTNYGYEKRDERNATSSQDYIIQYEDGN</sequence>
<dbReference type="AlphaFoldDB" id="A0A4Z2G152"/>
<keyword evidence="3" id="KW-1185">Reference proteome</keyword>
<dbReference type="EMBL" id="SRLO01000751">
    <property type="protein sequence ID" value="TNN47249.1"/>
    <property type="molecule type" value="Genomic_DNA"/>
</dbReference>
<comment type="caution">
    <text evidence="2">The sequence shown here is derived from an EMBL/GenBank/DDBJ whole genome shotgun (WGS) entry which is preliminary data.</text>
</comment>
<gene>
    <name evidence="2" type="ORF">EYF80_042557</name>
</gene>
<evidence type="ECO:0000313" key="2">
    <source>
        <dbReference type="EMBL" id="TNN47249.1"/>
    </source>
</evidence>
<proteinExistence type="predicted"/>
<dbReference type="Proteomes" id="UP000314294">
    <property type="component" value="Unassembled WGS sequence"/>
</dbReference>
<feature type="region of interest" description="Disordered" evidence="1">
    <location>
        <begin position="36"/>
        <end position="71"/>
    </location>
</feature>
<evidence type="ECO:0000313" key="3">
    <source>
        <dbReference type="Proteomes" id="UP000314294"/>
    </source>
</evidence>
<feature type="compositionally biased region" description="Polar residues" evidence="1">
    <location>
        <begin position="36"/>
        <end position="51"/>
    </location>
</feature>
<accession>A0A4Z2G152</accession>
<protein>
    <submittedName>
        <fullName evidence="2">Uncharacterized protein</fullName>
    </submittedName>
</protein>
<organism evidence="2 3">
    <name type="scientific">Liparis tanakae</name>
    <name type="common">Tanaka's snailfish</name>
    <dbReference type="NCBI Taxonomy" id="230148"/>
    <lineage>
        <taxon>Eukaryota</taxon>
        <taxon>Metazoa</taxon>
        <taxon>Chordata</taxon>
        <taxon>Craniata</taxon>
        <taxon>Vertebrata</taxon>
        <taxon>Euteleostomi</taxon>
        <taxon>Actinopterygii</taxon>
        <taxon>Neopterygii</taxon>
        <taxon>Teleostei</taxon>
        <taxon>Neoteleostei</taxon>
        <taxon>Acanthomorphata</taxon>
        <taxon>Eupercaria</taxon>
        <taxon>Perciformes</taxon>
        <taxon>Cottioidei</taxon>
        <taxon>Cottales</taxon>
        <taxon>Liparidae</taxon>
        <taxon>Liparis</taxon>
    </lineage>
</organism>